<keyword evidence="2" id="KW-1185">Reference proteome</keyword>
<sequence length="488" mass="56738">MGLFRRKKTVVSSLCLGIVVYLVIQVTYFQQEFSPLKVLANAESEAQRLLKFITHYHYQCKDAIYLGNYTAWKICMDPDVGISTDPYISKLSYSLGVDEELGFEEILARNFSFQQFVFLFKPASPLLKKINGTRSFKTIIVPNDPADFGRNSYDTQTLNNIMVNLKHDHLDILKIESLFDMSESHELLYYLVKDKILSKIKQLHILIDIDKIDDDYLYHWYRTLYIVFYEAGLRLYHTGASDSLCLQVTMMESCRYYLSWIRNPGPTVPIMYPPSIDGSYEFEEERLLDYVEEKQQQCDEAYPFPNPQDSIFHVCGSLLRKTSHKICNIHIFSLTPHNLYPSQEFGKCKIHNIIDLNTPSSSQPAEFLLPKHLSKDKNQSAMKEIISRNIKPDEVNIFYISNSDLFWTVLSPILDSGLLQMIDHVSANVDVLKSSNFNPVTLRQRFSELQRLEAFNLSLNEVTSLTERKLYYQSSDSYRVLLSYYKKE</sequence>
<name>V4A9R8_LOTGI</name>
<proteinExistence type="predicted"/>
<accession>V4A9R8</accession>
<gene>
    <name evidence="1" type="ORF">LOTGIDRAFT_161590</name>
</gene>
<dbReference type="CTD" id="20238728"/>
<dbReference type="OrthoDB" id="6066778at2759"/>
<dbReference type="PANTHER" id="PTHR32026:SF10">
    <property type="entry name" value="METHYLTRANSFERASE-LIKE PROTEIN 24-RELATED"/>
    <property type="match status" value="1"/>
</dbReference>
<organism evidence="1 2">
    <name type="scientific">Lottia gigantea</name>
    <name type="common">Giant owl limpet</name>
    <dbReference type="NCBI Taxonomy" id="225164"/>
    <lineage>
        <taxon>Eukaryota</taxon>
        <taxon>Metazoa</taxon>
        <taxon>Spiralia</taxon>
        <taxon>Lophotrochozoa</taxon>
        <taxon>Mollusca</taxon>
        <taxon>Gastropoda</taxon>
        <taxon>Patellogastropoda</taxon>
        <taxon>Lottioidea</taxon>
        <taxon>Lottiidae</taxon>
        <taxon>Lottia</taxon>
    </lineage>
</organism>
<protein>
    <submittedName>
        <fullName evidence="1">Uncharacterized protein</fullName>
    </submittedName>
</protein>
<dbReference type="KEGG" id="lgi:LOTGIDRAFT_161590"/>
<dbReference type="InterPro" id="IPR026913">
    <property type="entry name" value="METTL24"/>
</dbReference>
<dbReference type="RefSeq" id="XP_009055689.1">
    <property type="nucleotide sequence ID" value="XM_009057441.1"/>
</dbReference>
<evidence type="ECO:0000313" key="1">
    <source>
        <dbReference type="EMBL" id="ESO93487.1"/>
    </source>
</evidence>
<dbReference type="EMBL" id="KB201891">
    <property type="protein sequence ID" value="ESO93487.1"/>
    <property type="molecule type" value="Genomic_DNA"/>
</dbReference>
<dbReference type="AlphaFoldDB" id="V4A9R8"/>
<reference evidence="1 2" key="1">
    <citation type="journal article" date="2013" name="Nature">
        <title>Insights into bilaterian evolution from three spiralian genomes.</title>
        <authorList>
            <person name="Simakov O."/>
            <person name="Marletaz F."/>
            <person name="Cho S.J."/>
            <person name="Edsinger-Gonzales E."/>
            <person name="Havlak P."/>
            <person name="Hellsten U."/>
            <person name="Kuo D.H."/>
            <person name="Larsson T."/>
            <person name="Lv J."/>
            <person name="Arendt D."/>
            <person name="Savage R."/>
            <person name="Osoegawa K."/>
            <person name="de Jong P."/>
            <person name="Grimwood J."/>
            <person name="Chapman J.A."/>
            <person name="Shapiro H."/>
            <person name="Aerts A."/>
            <person name="Otillar R.P."/>
            <person name="Terry A.Y."/>
            <person name="Boore J.L."/>
            <person name="Grigoriev I.V."/>
            <person name="Lindberg D.R."/>
            <person name="Seaver E.C."/>
            <person name="Weisblat D.A."/>
            <person name="Putnam N.H."/>
            <person name="Rokhsar D.S."/>
        </authorList>
    </citation>
    <scope>NUCLEOTIDE SEQUENCE [LARGE SCALE GENOMIC DNA]</scope>
</reference>
<dbReference type="GeneID" id="20238728"/>
<evidence type="ECO:0000313" key="2">
    <source>
        <dbReference type="Proteomes" id="UP000030746"/>
    </source>
</evidence>
<dbReference type="Proteomes" id="UP000030746">
    <property type="component" value="Unassembled WGS sequence"/>
</dbReference>
<dbReference type="OMA" id="REMNNTH"/>
<dbReference type="PANTHER" id="PTHR32026">
    <property type="entry name" value="METHYLTRANSFERASE-LIKE PROTEIN 24"/>
    <property type="match status" value="1"/>
</dbReference>
<dbReference type="STRING" id="225164.V4A9R8"/>
<dbReference type="HOGENOM" id="CLU_559283_0_0_1"/>